<reference evidence="2 3" key="1">
    <citation type="journal article" date="2007" name="Genome Res.">
        <title>Genome characteristics of facultatively symbiotic Frankia sp. strains reflect host range and host plant biogeography.</title>
        <authorList>
            <person name="Normand P."/>
            <person name="Lapierre P."/>
            <person name="Tisa L.S."/>
            <person name="Gogarten J.P."/>
            <person name="Alloisio N."/>
            <person name="Bagnarol E."/>
            <person name="Bassi C.A."/>
            <person name="Berry A.M."/>
            <person name="Bickhart D.M."/>
            <person name="Choisne N."/>
            <person name="Couloux A."/>
            <person name="Cournoyer B."/>
            <person name="Cruveiller S."/>
            <person name="Daubin V."/>
            <person name="Demange N."/>
            <person name="Francino M.P."/>
            <person name="Goltsman E."/>
            <person name="Huang Y."/>
            <person name="Kopp O.R."/>
            <person name="Labarre L."/>
            <person name="Lapidus A."/>
            <person name="Lavire C."/>
            <person name="Marechal J."/>
            <person name="Martinez M."/>
            <person name="Mastronunzio J.E."/>
            <person name="Mullin B.C."/>
            <person name="Niemann J."/>
            <person name="Pujic P."/>
            <person name="Rawnsley T."/>
            <person name="Rouy Z."/>
            <person name="Schenowitz C."/>
            <person name="Sellstedt A."/>
            <person name="Tavares F."/>
            <person name="Tomkins J.P."/>
            <person name="Vallenet D."/>
            <person name="Valverde C."/>
            <person name="Wall L.G."/>
            <person name="Wang Y."/>
            <person name="Medigue C."/>
            <person name="Benson D.R."/>
        </authorList>
    </citation>
    <scope>NUCLEOTIDE SEQUENCE [LARGE SCALE GENOMIC DNA]</scope>
    <source>
        <strain evidence="3">DSM 45986 / CECT 9034 / ACN14a</strain>
    </source>
</reference>
<dbReference type="HOGENOM" id="CLU_1728695_0_0_11"/>
<evidence type="ECO:0000256" key="1">
    <source>
        <dbReference type="SAM" id="MobiDB-lite"/>
    </source>
</evidence>
<dbReference type="RefSeq" id="WP_011603825.1">
    <property type="nucleotide sequence ID" value="NC_008278.1"/>
</dbReference>
<feature type="compositionally biased region" description="Low complexity" evidence="1">
    <location>
        <begin position="117"/>
        <end position="133"/>
    </location>
</feature>
<organism evidence="2 3">
    <name type="scientific">Frankia alni (strain DSM 45986 / CECT 9034 / ACN14a)</name>
    <dbReference type="NCBI Taxonomy" id="326424"/>
    <lineage>
        <taxon>Bacteria</taxon>
        <taxon>Bacillati</taxon>
        <taxon>Actinomycetota</taxon>
        <taxon>Actinomycetes</taxon>
        <taxon>Frankiales</taxon>
        <taxon>Frankiaceae</taxon>
        <taxon>Frankia</taxon>
    </lineage>
</organism>
<sequence>MPELRIDVHPAEPADPVIIRIAMHRKDLTEPEIHTFHGVDSAPFLHMLRFGLAEHTGDEALGAAAMVDFVRGVVVEEEQERFQRLLMTTSGGATIDAHYFEKLFRVLMEAYSRRPTRLSPGSSPTGPPTGVTTDPAWNGPVLTPQPPLLTG</sequence>
<dbReference type="Proteomes" id="UP000000657">
    <property type="component" value="Chromosome"/>
</dbReference>
<dbReference type="AlphaFoldDB" id="Q0RMD4"/>
<dbReference type="STRING" id="326424.FRAAL2671"/>
<keyword evidence="3" id="KW-1185">Reference proteome</keyword>
<feature type="region of interest" description="Disordered" evidence="1">
    <location>
        <begin position="115"/>
        <end position="151"/>
    </location>
</feature>
<accession>Q0RMD4</accession>
<name>Q0RMD4_FRAAA</name>
<protein>
    <submittedName>
        <fullName evidence="2">Uncharacterized protein</fullName>
    </submittedName>
</protein>
<evidence type="ECO:0000313" key="3">
    <source>
        <dbReference type="Proteomes" id="UP000000657"/>
    </source>
</evidence>
<proteinExistence type="predicted"/>
<dbReference type="EMBL" id="CT573213">
    <property type="protein sequence ID" value="CAJ61317.1"/>
    <property type="molecule type" value="Genomic_DNA"/>
</dbReference>
<evidence type="ECO:0000313" key="2">
    <source>
        <dbReference type="EMBL" id="CAJ61317.1"/>
    </source>
</evidence>
<dbReference type="KEGG" id="fal:FRAAL2671"/>
<gene>
    <name evidence="2" type="ordered locus">FRAAL2671</name>
</gene>